<feature type="domain" description="RNA polymerase sigma-70 region 2" evidence="7">
    <location>
        <begin position="24"/>
        <end position="88"/>
    </location>
</feature>
<dbReference type="Proteomes" id="UP001168537">
    <property type="component" value="Unassembled WGS sequence"/>
</dbReference>
<dbReference type="SUPFAM" id="SSF88946">
    <property type="entry name" value="Sigma2 domain of RNA polymerase sigma factors"/>
    <property type="match status" value="1"/>
</dbReference>
<evidence type="ECO:0000256" key="5">
    <source>
        <dbReference type="ARBA" id="ARBA00023163"/>
    </source>
</evidence>
<dbReference type="NCBIfam" id="NF007225">
    <property type="entry name" value="PRK09643.1"/>
    <property type="match status" value="1"/>
</dbReference>
<evidence type="ECO:0000313" key="9">
    <source>
        <dbReference type="EMBL" id="MDN4161158.1"/>
    </source>
</evidence>
<comment type="similarity">
    <text evidence="1">Belongs to the sigma-70 factor family. ECF subfamily.</text>
</comment>
<dbReference type="NCBIfam" id="TIGR02937">
    <property type="entry name" value="sigma70-ECF"/>
    <property type="match status" value="1"/>
</dbReference>
<name>A0ABT8ESL9_9ACTN</name>
<organism evidence="9 10">
    <name type="scientific">Nocardioides abyssi</name>
    <dbReference type="NCBI Taxonomy" id="3058370"/>
    <lineage>
        <taxon>Bacteria</taxon>
        <taxon>Bacillati</taxon>
        <taxon>Actinomycetota</taxon>
        <taxon>Actinomycetes</taxon>
        <taxon>Propionibacteriales</taxon>
        <taxon>Nocardioidaceae</taxon>
        <taxon>Nocardioides</taxon>
    </lineage>
</organism>
<dbReference type="InterPro" id="IPR036388">
    <property type="entry name" value="WH-like_DNA-bd_sf"/>
</dbReference>
<protein>
    <submittedName>
        <fullName evidence="9">RNA polymerase sigma factor SigM</fullName>
    </submittedName>
</protein>
<evidence type="ECO:0000256" key="2">
    <source>
        <dbReference type="ARBA" id="ARBA00023015"/>
    </source>
</evidence>
<dbReference type="Pfam" id="PF08281">
    <property type="entry name" value="Sigma70_r4_2"/>
    <property type="match status" value="1"/>
</dbReference>
<feature type="region of interest" description="Disordered" evidence="6">
    <location>
        <begin position="99"/>
        <end position="125"/>
    </location>
</feature>
<dbReference type="InterPro" id="IPR014284">
    <property type="entry name" value="RNA_pol_sigma-70_dom"/>
</dbReference>
<dbReference type="InterPro" id="IPR013249">
    <property type="entry name" value="RNA_pol_sigma70_r4_t2"/>
</dbReference>
<evidence type="ECO:0000256" key="1">
    <source>
        <dbReference type="ARBA" id="ARBA00010641"/>
    </source>
</evidence>
<evidence type="ECO:0000259" key="7">
    <source>
        <dbReference type="Pfam" id="PF04542"/>
    </source>
</evidence>
<evidence type="ECO:0000313" key="10">
    <source>
        <dbReference type="Proteomes" id="UP001168537"/>
    </source>
</evidence>
<dbReference type="Gene3D" id="1.10.1740.10">
    <property type="match status" value="1"/>
</dbReference>
<evidence type="ECO:0000256" key="6">
    <source>
        <dbReference type="SAM" id="MobiDB-lite"/>
    </source>
</evidence>
<dbReference type="Gene3D" id="1.10.10.10">
    <property type="entry name" value="Winged helix-like DNA-binding domain superfamily/Winged helix DNA-binding domain"/>
    <property type="match status" value="1"/>
</dbReference>
<sequence length="248" mass="26471">MSARTDAELLAAHVAGDHAAFGELVERHRDRLWAVALRTTGNRDDAADGLQDGLVAAYRRAGSFRGDAAVTTWLHRVVVNACLDRLRAMRVRRTETLPDDLEEYGDRGSRASATPEAEDPAEASLRGERRRAVLAALATLPLEQRAALVLVDMEGYSVAEAAQVLDCAVGTVKSRCSRGRARLADLLEIERPVRPGPRGGNRRGTSPVPAPADLTGSAADPAPADLAEQLPHDPTRDPTRDHTGGGAP</sequence>
<reference evidence="9" key="1">
    <citation type="submission" date="2023-06" db="EMBL/GenBank/DDBJ databases">
        <title>Draft genome sequence of Nocardioides sp. SOB72.</title>
        <authorList>
            <person name="Zhang G."/>
        </authorList>
    </citation>
    <scope>NUCLEOTIDE SEQUENCE</scope>
    <source>
        <strain evidence="9">SOB72</strain>
    </source>
</reference>
<evidence type="ECO:0000256" key="3">
    <source>
        <dbReference type="ARBA" id="ARBA00023082"/>
    </source>
</evidence>
<dbReference type="InterPro" id="IPR039425">
    <property type="entry name" value="RNA_pol_sigma-70-like"/>
</dbReference>
<feature type="region of interest" description="Disordered" evidence="6">
    <location>
        <begin position="189"/>
        <end position="248"/>
    </location>
</feature>
<feature type="domain" description="RNA polymerase sigma factor 70 region 4 type 2" evidence="8">
    <location>
        <begin position="131"/>
        <end position="183"/>
    </location>
</feature>
<keyword evidence="3" id="KW-0731">Sigma factor</keyword>
<dbReference type="SUPFAM" id="SSF88659">
    <property type="entry name" value="Sigma3 and sigma4 domains of RNA polymerase sigma factors"/>
    <property type="match status" value="1"/>
</dbReference>
<dbReference type="Pfam" id="PF04542">
    <property type="entry name" value="Sigma70_r2"/>
    <property type="match status" value="1"/>
</dbReference>
<evidence type="ECO:0000256" key="4">
    <source>
        <dbReference type="ARBA" id="ARBA00023125"/>
    </source>
</evidence>
<proteinExistence type="inferred from homology"/>
<feature type="compositionally biased region" description="Basic and acidic residues" evidence="6">
    <location>
        <begin position="230"/>
        <end position="248"/>
    </location>
</feature>
<keyword evidence="2" id="KW-0805">Transcription regulation</keyword>
<comment type="caution">
    <text evidence="9">The sequence shown here is derived from an EMBL/GenBank/DDBJ whole genome shotgun (WGS) entry which is preliminary data.</text>
</comment>
<dbReference type="RefSeq" id="WP_300960072.1">
    <property type="nucleotide sequence ID" value="NZ_JAUHJR010000002.1"/>
</dbReference>
<dbReference type="CDD" id="cd06171">
    <property type="entry name" value="Sigma70_r4"/>
    <property type="match status" value="1"/>
</dbReference>
<dbReference type="PANTHER" id="PTHR43133">
    <property type="entry name" value="RNA POLYMERASE ECF-TYPE SIGMA FACTO"/>
    <property type="match status" value="1"/>
</dbReference>
<dbReference type="InterPro" id="IPR013324">
    <property type="entry name" value="RNA_pol_sigma_r3/r4-like"/>
</dbReference>
<dbReference type="PANTHER" id="PTHR43133:SF50">
    <property type="entry name" value="ECF RNA POLYMERASE SIGMA FACTOR SIGM"/>
    <property type="match status" value="1"/>
</dbReference>
<keyword evidence="5" id="KW-0804">Transcription</keyword>
<keyword evidence="4" id="KW-0238">DNA-binding</keyword>
<evidence type="ECO:0000259" key="8">
    <source>
        <dbReference type="Pfam" id="PF08281"/>
    </source>
</evidence>
<dbReference type="InterPro" id="IPR013325">
    <property type="entry name" value="RNA_pol_sigma_r2"/>
</dbReference>
<keyword evidence="10" id="KW-1185">Reference proteome</keyword>
<dbReference type="EMBL" id="JAUHJR010000002">
    <property type="protein sequence ID" value="MDN4161158.1"/>
    <property type="molecule type" value="Genomic_DNA"/>
</dbReference>
<dbReference type="InterPro" id="IPR007627">
    <property type="entry name" value="RNA_pol_sigma70_r2"/>
</dbReference>
<gene>
    <name evidence="9" type="primary">sigM</name>
    <name evidence="9" type="ORF">QWY29_07285</name>
</gene>
<accession>A0ABT8ESL9</accession>